<dbReference type="InterPro" id="IPR004176">
    <property type="entry name" value="Clp_R_N"/>
</dbReference>
<evidence type="ECO:0000313" key="4">
    <source>
        <dbReference type="Proteomes" id="UP000271678"/>
    </source>
</evidence>
<dbReference type="SUPFAM" id="SSF81923">
    <property type="entry name" value="Double Clp-N motif"/>
    <property type="match status" value="1"/>
</dbReference>
<name>A0A3M9M593_9MICO</name>
<feature type="region of interest" description="Disordered" evidence="1">
    <location>
        <begin position="117"/>
        <end position="187"/>
    </location>
</feature>
<accession>A0A3M9M593</accession>
<proteinExistence type="predicted"/>
<gene>
    <name evidence="3" type="ORF">EFY87_14060</name>
</gene>
<comment type="caution">
    <text evidence="3">The sequence shown here is derived from an EMBL/GenBank/DDBJ whole genome shotgun (WGS) entry which is preliminary data.</text>
</comment>
<feature type="domain" description="Clp R" evidence="2">
    <location>
        <begin position="8"/>
        <end position="67"/>
    </location>
</feature>
<dbReference type="Gene3D" id="1.10.1780.10">
    <property type="entry name" value="Clp, N-terminal domain"/>
    <property type="match status" value="1"/>
</dbReference>
<keyword evidence="4" id="KW-1185">Reference proteome</keyword>
<reference evidence="3 4" key="1">
    <citation type="submission" date="2018-11" db="EMBL/GenBank/DDBJ databases">
        <title>Draft genome of Simplicispira Flexivirga sp. BO-16.</title>
        <authorList>
            <person name="Im W.T."/>
        </authorList>
    </citation>
    <scope>NUCLEOTIDE SEQUENCE [LARGE SCALE GENOMIC DNA]</scope>
    <source>
        <strain evidence="3 4">BO-16</strain>
    </source>
</reference>
<evidence type="ECO:0000259" key="2">
    <source>
        <dbReference type="Pfam" id="PF02861"/>
    </source>
</evidence>
<sequence>MFRPMDSELRIATMQAMEERAELGHELLGPDHLLLGLLSNVRGSAYKMLTEHGVTYEWARRVVAEKHDDSAAAAAPDEDDETASNLDEDREALRAIGIDLDKVRAAVRETFGEDITERWGQRRPRGGRGERRGHRGHEPRGHGPHGRPAPDDGEFGPWGPGFGPGMFGPGAFGPRGRGRRGPRRRFGRMSPSLRSIVEQLRDDMMRELHDDLHRGDRPRLAEGAFTPRVLAAVFASGDPVIEAIIEAADDPGALRAAVDEFAGNATA</sequence>
<protein>
    <recommendedName>
        <fullName evidence="2">Clp R domain-containing protein</fullName>
    </recommendedName>
</protein>
<dbReference type="RefSeq" id="WP_123272114.1">
    <property type="nucleotide sequence ID" value="NZ_RJJQ01000015.1"/>
</dbReference>
<dbReference type="AlphaFoldDB" id="A0A3M9M593"/>
<dbReference type="OrthoDB" id="3628183at2"/>
<dbReference type="Pfam" id="PF02861">
    <property type="entry name" value="Clp_N"/>
    <property type="match status" value="1"/>
</dbReference>
<feature type="compositionally biased region" description="Gly residues" evidence="1">
    <location>
        <begin position="156"/>
        <end position="175"/>
    </location>
</feature>
<evidence type="ECO:0000313" key="3">
    <source>
        <dbReference type="EMBL" id="RNI20702.1"/>
    </source>
</evidence>
<dbReference type="InterPro" id="IPR036628">
    <property type="entry name" value="Clp_N_dom_sf"/>
</dbReference>
<evidence type="ECO:0000256" key="1">
    <source>
        <dbReference type="SAM" id="MobiDB-lite"/>
    </source>
</evidence>
<dbReference type="EMBL" id="RJJQ01000015">
    <property type="protein sequence ID" value="RNI20702.1"/>
    <property type="molecule type" value="Genomic_DNA"/>
</dbReference>
<feature type="compositionally biased region" description="Basic residues" evidence="1">
    <location>
        <begin position="121"/>
        <end position="135"/>
    </location>
</feature>
<feature type="compositionally biased region" description="Basic residues" evidence="1">
    <location>
        <begin position="176"/>
        <end position="187"/>
    </location>
</feature>
<dbReference type="Proteomes" id="UP000271678">
    <property type="component" value="Unassembled WGS sequence"/>
</dbReference>
<organism evidence="3 4">
    <name type="scientific">Flexivirga caeni</name>
    <dbReference type="NCBI Taxonomy" id="2294115"/>
    <lineage>
        <taxon>Bacteria</taxon>
        <taxon>Bacillati</taxon>
        <taxon>Actinomycetota</taxon>
        <taxon>Actinomycetes</taxon>
        <taxon>Micrococcales</taxon>
        <taxon>Dermacoccaceae</taxon>
        <taxon>Flexivirga</taxon>
    </lineage>
</organism>